<accession>A0ABD3QPX8</accession>
<gene>
    <name evidence="3" type="ORF">HJC23_012513</name>
</gene>
<dbReference type="EMBL" id="JABMIG020000019">
    <property type="protein sequence ID" value="KAL3802494.1"/>
    <property type="molecule type" value="Genomic_DNA"/>
</dbReference>
<evidence type="ECO:0008006" key="5">
    <source>
        <dbReference type="Google" id="ProtNLM"/>
    </source>
</evidence>
<evidence type="ECO:0000313" key="3">
    <source>
        <dbReference type="EMBL" id="KAL3802494.1"/>
    </source>
</evidence>
<comment type="caution">
    <text evidence="3">The sequence shown here is derived from an EMBL/GenBank/DDBJ whole genome shotgun (WGS) entry which is preliminary data.</text>
</comment>
<reference evidence="3 4" key="1">
    <citation type="journal article" date="2020" name="G3 (Bethesda)">
        <title>Improved Reference Genome for Cyclotella cryptica CCMP332, a Model for Cell Wall Morphogenesis, Salinity Adaptation, and Lipid Production in Diatoms (Bacillariophyta).</title>
        <authorList>
            <person name="Roberts W.R."/>
            <person name="Downey K.M."/>
            <person name="Ruck E.C."/>
            <person name="Traller J.C."/>
            <person name="Alverson A.J."/>
        </authorList>
    </citation>
    <scope>NUCLEOTIDE SEQUENCE [LARGE SCALE GENOMIC DNA]</scope>
    <source>
        <strain evidence="3 4">CCMP332</strain>
    </source>
</reference>
<keyword evidence="2" id="KW-1133">Transmembrane helix</keyword>
<organism evidence="3 4">
    <name type="scientific">Cyclotella cryptica</name>
    <dbReference type="NCBI Taxonomy" id="29204"/>
    <lineage>
        <taxon>Eukaryota</taxon>
        <taxon>Sar</taxon>
        <taxon>Stramenopiles</taxon>
        <taxon>Ochrophyta</taxon>
        <taxon>Bacillariophyta</taxon>
        <taxon>Coscinodiscophyceae</taxon>
        <taxon>Thalassiosirophycidae</taxon>
        <taxon>Stephanodiscales</taxon>
        <taxon>Stephanodiscaceae</taxon>
        <taxon>Cyclotella</taxon>
    </lineage>
</organism>
<name>A0ABD3QPX8_9STRA</name>
<dbReference type="Proteomes" id="UP001516023">
    <property type="component" value="Unassembled WGS sequence"/>
</dbReference>
<feature type="transmembrane region" description="Helical" evidence="2">
    <location>
        <begin position="219"/>
        <end position="245"/>
    </location>
</feature>
<feature type="compositionally biased region" description="Polar residues" evidence="1">
    <location>
        <begin position="139"/>
        <end position="154"/>
    </location>
</feature>
<feature type="transmembrane region" description="Helical" evidence="2">
    <location>
        <begin position="252"/>
        <end position="272"/>
    </location>
</feature>
<feature type="transmembrane region" description="Helical" evidence="2">
    <location>
        <begin position="319"/>
        <end position="338"/>
    </location>
</feature>
<feature type="region of interest" description="Disordered" evidence="1">
    <location>
        <begin position="117"/>
        <end position="162"/>
    </location>
</feature>
<feature type="transmembrane region" description="Helical" evidence="2">
    <location>
        <begin position="173"/>
        <end position="199"/>
    </location>
</feature>
<dbReference type="AlphaFoldDB" id="A0ABD3QPX8"/>
<sequence>MTPPSRIYDTTTHSPMFKIIHAAFLLTWVTESPKYTAHAFHHPPRVTFSTYPAFRPSTNKAHSFQRRLNTHGNLQLERNDTAFRDVMESTTTFVTAINVDLDASVASSSRYNKSMRMPYSTTAGGEATAADNTPPVPTDVSSFITPSRNQPSPTSSSSSSSSWKDRLIDISNIASFLCVLDCTLLPLLSIALPIVSWISTATASIGVVEAWSSLLTTHLPSLAHVMALFFVIPVGLLTALVNYFFGHRQIKYTAVALFGLCLIYTTNSHVGLGMDSLFASPPPPPVHAAAHVHDACGAVVGAATGMLTHTCGGGIGEGWVHRLMNTVGCGFLLGSNYYGKKYMEKRSRGCAASVLVEAWGNVSEDDVDGGGERRLVCLPGCGCEVPSYGKGARLGSPEEVGGEMFFSWDGTGGETRGRAGSSGDSSGRKRFQRFRQ</sequence>
<evidence type="ECO:0000256" key="2">
    <source>
        <dbReference type="SAM" id="Phobius"/>
    </source>
</evidence>
<proteinExistence type="predicted"/>
<feature type="region of interest" description="Disordered" evidence="1">
    <location>
        <begin position="407"/>
        <end position="436"/>
    </location>
</feature>
<keyword evidence="4" id="KW-1185">Reference proteome</keyword>
<evidence type="ECO:0000313" key="4">
    <source>
        <dbReference type="Proteomes" id="UP001516023"/>
    </source>
</evidence>
<keyword evidence="2" id="KW-0812">Transmembrane</keyword>
<keyword evidence="2" id="KW-0472">Membrane</keyword>
<evidence type="ECO:0000256" key="1">
    <source>
        <dbReference type="SAM" id="MobiDB-lite"/>
    </source>
</evidence>
<protein>
    <recommendedName>
        <fullName evidence="5">Rhomboid-like protein</fullName>
    </recommendedName>
</protein>